<reference evidence="2 3" key="1">
    <citation type="journal article" date="2018" name="Sci. Rep.">
        <title>Characterisation of pathogen-specific regions and novel effector candidates in Fusarium oxysporum f. sp. cepae.</title>
        <authorList>
            <person name="Armitage A.D."/>
            <person name="Taylor A."/>
            <person name="Sobczyk M.K."/>
            <person name="Baxter L."/>
            <person name="Greenfield B.P."/>
            <person name="Bates H.J."/>
            <person name="Wilson F."/>
            <person name="Jackson A.C."/>
            <person name="Ott S."/>
            <person name="Harrison R.J."/>
            <person name="Clarkson J.P."/>
        </authorList>
    </citation>
    <scope>NUCLEOTIDE SEQUENCE [LARGE SCALE GENOMIC DNA]</scope>
    <source>
        <strain evidence="2 3">Fp_A8</strain>
    </source>
</reference>
<dbReference type="Proteomes" id="UP000283569">
    <property type="component" value="Unassembled WGS sequence"/>
</dbReference>
<proteinExistence type="predicted"/>
<comment type="caution">
    <text evidence="2">The sequence shown here is derived from an EMBL/GenBank/DDBJ whole genome shotgun (WGS) entry which is preliminary data.</text>
</comment>
<name>A0A420TTN5_GIBIN</name>
<evidence type="ECO:0000256" key="1">
    <source>
        <dbReference type="SAM" id="MobiDB-lite"/>
    </source>
</evidence>
<evidence type="ECO:0000313" key="3">
    <source>
        <dbReference type="Proteomes" id="UP000283569"/>
    </source>
</evidence>
<evidence type="ECO:0000313" key="2">
    <source>
        <dbReference type="EMBL" id="RKL44842.1"/>
    </source>
</evidence>
<dbReference type="AlphaFoldDB" id="A0A420TTN5"/>
<accession>A0A420TTN5</accession>
<organism evidence="2 3">
    <name type="scientific">Gibberella intermedia</name>
    <name type="common">Bulb rot disease fungus</name>
    <name type="synonym">Fusarium proliferatum</name>
    <dbReference type="NCBI Taxonomy" id="948311"/>
    <lineage>
        <taxon>Eukaryota</taxon>
        <taxon>Fungi</taxon>
        <taxon>Dikarya</taxon>
        <taxon>Ascomycota</taxon>
        <taxon>Pezizomycotina</taxon>
        <taxon>Sordariomycetes</taxon>
        <taxon>Hypocreomycetidae</taxon>
        <taxon>Hypocreales</taxon>
        <taxon>Nectriaceae</taxon>
        <taxon>Fusarium</taxon>
        <taxon>Fusarium fujikuroi species complex</taxon>
    </lineage>
</organism>
<gene>
    <name evidence="2" type="ORF">BFJ72_g3493</name>
</gene>
<dbReference type="EMBL" id="MRDB01000009">
    <property type="protein sequence ID" value="RKL44842.1"/>
    <property type="molecule type" value="Genomic_DNA"/>
</dbReference>
<feature type="region of interest" description="Disordered" evidence="1">
    <location>
        <begin position="182"/>
        <end position="202"/>
    </location>
</feature>
<sequence>MVMLLQPRLIFEPAWLGFDGSQTHQGLIALFQVTPILVLGFYVSLVHGRSDGPSKNKGRNDPRFGRAHLYCDRCTTNHDMDASLAGLLVPAWRFTELGTILKIIEGRLGEYAALLETLHLFSQRDWIVVCPVTVASVHLFLSRRDGLKVEKSTSPHDVQELVYLVVSTAVLGPEVQVHSRLQPETLGSDATSTPSPSLLPDT</sequence>
<protein>
    <submittedName>
        <fullName evidence="2">Uncharacterized protein</fullName>
    </submittedName>
</protein>